<dbReference type="KEGG" id="ani:ANIA_03983"/>
<dbReference type="eggNOG" id="ENOG502S9T1">
    <property type="taxonomic scope" value="Eukaryota"/>
</dbReference>
<dbReference type="EMBL" id="BN001302">
    <property type="protein sequence ID" value="CBF74952.1"/>
    <property type="molecule type" value="Genomic_DNA"/>
</dbReference>
<dbReference type="OrthoDB" id="1046782at2759"/>
<keyword evidence="2" id="KW-1185">Reference proteome</keyword>
<reference evidence="2" key="1">
    <citation type="journal article" date="2005" name="Nature">
        <title>Sequencing of Aspergillus nidulans and comparative analysis with A. fumigatus and A. oryzae.</title>
        <authorList>
            <person name="Galagan J.E."/>
            <person name="Calvo S.E."/>
            <person name="Cuomo C."/>
            <person name="Ma L.J."/>
            <person name="Wortman J.R."/>
            <person name="Batzoglou S."/>
            <person name="Lee S.I."/>
            <person name="Basturkmen M."/>
            <person name="Spevak C.C."/>
            <person name="Clutterbuck J."/>
            <person name="Kapitonov V."/>
            <person name="Jurka J."/>
            <person name="Scazzocchio C."/>
            <person name="Farman M."/>
            <person name="Butler J."/>
            <person name="Purcell S."/>
            <person name="Harris S."/>
            <person name="Braus G.H."/>
            <person name="Draht O."/>
            <person name="Busch S."/>
            <person name="D'Enfert C."/>
            <person name="Bouchier C."/>
            <person name="Goldman G.H."/>
            <person name="Bell-Pedersen D."/>
            <person name="Griffiths-Jones S."/>
            <person name="Doonan J.H."/>
            <person name="Yu J."/>
            <person name="Vienken K."/>
            <person name="Pain A."/>
            <person name="Freitag M."/>
            <person name="Selker E.U."/>
            <person name="Archer D.B."/>
            <person name="Penalva M.A."/>
            <person name="Oakley B.R."/>
            <person name="Momany M."/>
            <person name="Tanaka T."/>
            <person name="Kumagai T."/>
            <person name="Asai K."/>
            <person name="Machida M."/>
            <person name="Nierman W.C."/>
            <person name="Denning D.W."/>
            <person name="Caddick M."/>
            <person name="Hynes M."/>
            <person name="Paoletti M."/>
            <person name="Fischer R."/>
            <person name="Miller B."/>
            <person name="Dyer P."/>
            <person name="Sachs M.S."/>
            <person name="Osmani S.A."/>
            <person name="Birren B.W."/>
        </authorList>
    </citation>
    <scope>NUCLEOTIDE SEQUENCE [LARGE SCALE GENOMIC DNA]</scope>
    <source>
        <strain evidence="2">FGSC A4 / ATCC 38163 / CBS 112.46 / NRRL 194 / M139</strain>
    </source>
</reference>
<organism evidence="1 2">
    <name type="scientific">Emericella nidulans (strain FGSC A4 / ATCC 38163 / CBS 112.46 / NRRL 194 / M139)</name>
    <name type="common">Aspergillus nidulans</name>
    <dbReference type="NCBI Taxonomy" id="227321"/>
    <lineage>
        <taxon>Eukaryota</taxon>
        <taxon>Fungi</taxon>
        <taxon>Dikarya</taxon>
        <taxon>Ascomycota</taxon>
        <taxon>Pezizomycotina</taxon>
        <taxon>Eurotiomycetes</taxon>
        <taxon>Eurotiomycetidae</taxon>
        <taxon>Eurotiales</taxon>
        <taxon>Aspergillaceae</taxon>
        <taxon>Aspergillus</taxon>
        <taxon>Aspergillus subgen. Nidulantes</taxon>
    </lineage>
</organism>
<sequence length="139" mass="15170">MTYLQSIDVRYGEDPSSEPSDGIHTVDGTNADINAGFGGDFVWLVPRYNSNAANAVSNIRIIIQGDPDSAYVDLAKGAGGDYRYLRLERDGGNKITEVRLLRRNDEADSSVVRALGFDGASGDINKGRGGDYLYVVWKY</sequence>
<protein>
    <submittedName>
        <fullName evidence="1">Uncharacterized protein</fullName>
    </submittedName>
</protein>
<accession>C8V5W2</accession>
<gene>
    <name evidence="1" type="ORF">ANIA_03983</name>
</gene>
<reference evidence="2" key="2">
    <citation type="journal article" date="2009" name="Fungal Genet. Biol.">
        <title>The 2008 update of the Aspergillus nidulans genome annotation: a community effort.</title>
        <authorList>
            <person name="Wortman J.R."/>
            <person name="Gilsenan J.M."/>
            <person name="Joardar V."/>
            <person name="Deegan J."/>
            <person name="Clutterbuck J."/>
            <person name="Andersen M.R."/>
            <person name="Archer D."/>
            <person name="Bencina M."/>
            <person name="Braus G."/>
            <person name="Coutinho P."/>
            <person name="von Dohren H."/>
            <person name="Doonan J."/>
            <person name="Driessen A.J."/>
            <person name="Durek P."/>
            <person name="Espeso E."/>
            <person name="Fekete E."/>
            <person name="Flipphi M."/>
            <person name="Estrada C.G."/>
            <person name="Geysens S."/>
            <person name="Goldman G."/>
            <person name="de Groot P.W."/>
            <person name="Hansen K."/>
            <person name="Harris S.D."/>
            <person name="Heinekamp T."/>
            <person name="Helmstaedt K."/>
            <person name="Henrissat B."/>
            <person name="Hofmann G."/>
            <person name="Homan T."/>
            <person name="Horio T."/>
            <person name="Horiuchi H."/>
            <person name="James S."/>
            <person name="Jones M."/>
            <person name="Karaffa L."/>
            <person name="Karanyi Z."/>
            <person name="Kato M."/>
            <person name="Keller N."/>
            <person name="Kelly D.E."/>
            <person name="Kiel J.A."/>
            <person name="Kim J.M."/>
            <person name="van der Klei I.J."/>
            <person name="Klis F.M."/>
            <person name="Kovalchuk A."/>
            <person name="Krasevec N."/>
            <person name="Kubicek C.P."/>
            <person name="Liu B."/>
            <person name="Maccabe A."/>
            <person name="Meyer V."/>
            <person name="Mirabito P."/>
            <person name="Miskei M."/>
            <person name="Mos M."/>
            <person name="Mullins J."/>
            <person name="Nelson D.R."/>
            <person name="Nielsen J."/>
            <person name="Oakley B.R."/>
            <person name="Osmani S.A."/>
            <person name="Pakula T."/>
            <person name="Paszewski A."/>
            <person name="Paulsen I."/>
            <person name="Pilsyk S."/>
            <person name="Pocsi I."/>
            <person name="Punt P.J."/>
            <person name="Ram A.F."/>
            <person name="Ren Q."/>
            <person name="Robellet X."/>
            <person name="Robson G."/>
            <person name="Seiboth B."/>
            <person name="van Solingen P."/>
            <person name="Specht T."/>
            <person name="Sun J."/>
            <person name="Taheri-Talesh N."/>
            <person name="Takeshita N."/>
            <person name="Ussery D."/>
            <person name="vanKuyk P.A."/>
            <person name="Visser H."/>
            <person name="van de Vondervoort P.J."/>
            <person name="de Vries R.P."/>
            <person name="Walton J."/>
            <person name="Xiang X."/>
            <person name="Xiong Y."/>
            <person name="Zeng A.P."/>
            <person name="Brandt B.W."/>
            <person name="Cornell M.J."/>
            <person name="van den Hondel C.A."/>
            <person name="Visser J."/>
            <person name="Oliver S.G."/>
            <person name="Turner G."/>
        </authorList>
    </citation>
    <scope>GENOME REANNOTATION</scope>
    <source>
        <strain evidence="2">FGSC A4 / ATCC 38163 / CBS 112.46 / NRRL 194 / M139</strain>
    </source>
</reference>
<dbReference type="RefSeq" id="XP_050467387.1">
    <property type="nucleotide sequence ID" value="XM_050611351.1"/>
</dbReference>
<dbReference type="InParanoid" id="C8V5W2"/>
<dbReference type="GeneID" id="2873404"/>
<dbReference type="Proteomes" id="UP000000560">
    <property type="component" value="Chromosome II"/>
</dbReference>
<proteinExistence type="predicted"/>
<dbReference type="VEuPathDB" id="FungiDB:AN3983"/>
<evidence type="ECO:0000313" key="1">
    <source>
        <dbReference type="EMBL" id="CBF74952.1"/>
    </source>
</evidence>
<evidence type="ECO:0000313" key="2">
    <source>
        <dbReference type="Proteomes" id="UP000000560"/>
    </source>
</evidence>
<dbReference type="AlphaFoldDB" id="C8V5W2"/>
<dbReference type="STRING" id="227321.C8V5W2"/>
<dbReference type="SMR" id="C8V5W2"/>
<dbReference type="HOGENOM" id="CLU_130086_0_0_1"/>
<dbReference type="OMA" id="DHENEKP"/>
<name>C8V5W2_EMENI</name>